<dbReference type="InterPro" id="IPR001375">
    <property type="entry name" value="Peptidase_S9_cat"/>
</dbReference>
<protein>
    <recommendedName>
        <fullName evidence="2">Peptidase S9 prolyl oligopeptidase catalytic domain-containing protein</fullName>
    </recommendedName>
</protein>
<evidence type="ECO:0000259" key="2">
    <source>
        <dbReference type="Pfam" id="PF00326"/>
    </source>
</evidence>
<comment type="caution">
    <text evidence="3">The sequence shown here is derived from an EMBL/GenBank/DDBJ whole genome shotgun (WGS) entry which is preliminary data.</text>
</comment>
<keyword evidence="1" id="KW-0378">Hydrolase</keyword>
<dbReference type="EMBL" id="QFPO01000003">
    <property type="protein sequence ID" value="PZQ18754.1"/>
    <property type="molecule type" value="Genomic_DNA"/>
</dbReference>
<dbReference type="SUPFAM" id="SSF53474">
    <property type="entry name" value="alpha/beta-Hydrolases"/>
    <property type="match status" value="1"/>
</dbReference>
<dbReference type="SUPFAM" id="SSF82171">
    <property type="entry name" value="DPP6 N-terminal domain-like"/>
    <property type="match status" value="1"/>
</dbReference>
<dbReference type="AlphaFoldDB" id="A0A2W5KS92"/>
<dbReference type="Pfam" id="PF00326">
    <property type="entry name" value="Peptidase_S9"/>
    <property type="match status" value="1"/>
</dbReference>
<proteinExistence type="predicted"/>
<dbReference type="Gene3D" id="2.120.10.30">
    <property type="entry name" value="TolB, C-terminal domain"/>
    <property type="match status" value="1"/>
</dbReference>
<evidence type="ECO:0000313" key="4">
    <source>
        <dbReference type="Proteomes" id="UP000249046"/>
    </source>
</evidence>
<dbReference type="InterPro" id="IPR029058">
    <property type="entry name" value="AB_hydrolase_fold"/>
</dbReference>
<dbReference type="Proteomes" id="UP000249046">
    <property type="component" value="Unassembled WGS sequence"/>
</dbReference>
<dbReference type="InterPro" id="IPR011042">
    <property type="entry name" value="6-blade_b-propeller_TolB-like"/>
</dbReference>
<reference evidence="3 4" key="1">
    <citation type="submission" date="2017-08" db="EMBL/GenBank/DDBJ databases">
        <title>Infants hospitalized years apart are colonized by the same room-sourced microbial strains.</title>
        <authorList>
            <person name="Brooks B."/>
            <person name="Olm M.R."/>
            <person name="Firek B.A."/>
            <person name="Baker R."/>
            <person name="Thomas B.C."/>
            <person name="Morowitz M.J."/>
            <person name="Banfield J.F."/>
        </authorList>
    </citation>
    <scope>NUCLEOTIDE SEQUENCE [LARGE SCALE GENOMIC DNA]</scope>
    <source>
        <strain evidence="3">S2_005_003_R2_42</strain>
    </source>
</reference>
<organism evidence="3 4">
    <name type="scientific">Rhodanobacter denitrificans</name>
    <dbReference type="NCBI Taxonomy" id="666685"/>
    <lineage>
        <taxon>Bacteria</taxon>
        <taxon>Pseudomonadati</taxon>
        <taxon>Pseudomonadota</taxon>
        <taxon>Gammaproteobacteria</taxon>
        <taxon>Lysobacterales</taxon>
        <taxon>Rhodanobacteraceae</taxon>
        <taxon>Rhodanobacter</taxon>
    </lineage>
</organism>
<gene>
    <name evidence="3" type="ORF">DI564_05570</name>
</gene>
<feature type="domain" description="Peptidase S9 prolyl oligopeptidase catalytic" evidence="2">
    <location>
        <begin position="620"/>
        <end position="833"/>
    </location>
</feature>
<accession>A0A2W5KS92</accession>
<sequence>MRSRRLGGRMRGYPIRPLRGLWLLAAAVLIVLSASASAREIDPGETIEPREGRGLVAIALDAAVPVSSLKIDRKDGGFGGQRLLRLGHGRSLRLLELPAGEYRFSRIEIGFDNQPYWYVNLRKDGRLDFKVEPGVVSYAGDLDLIASGYGVFHTIQRDRLAQLAIDLDTHYPGLRERWPVRWQGASPDRFGEFLTRELAATPLADVVKAADAATLAEPEKQADAQVPVLVRELFADWQVSMVRLNPAGDMLAITEQKDGRHTISVLDVATLQASLVYSGDYPVYQMSWAADRTLLIGVDNRGRTSYAVRLRVAAGRAPAFDLLTFPYAGWFVSTIGEDGDHVVFARPESDGGAGLYRVALDGKRIERSQFDRSRRLDKGLEGWSDVVTDRAGVPRAVVASEEGEYVLKTQTRADGSWQVVRRFSTEDRFHLLELAPGGNSVYATTDIERAQTELVRVDLADGKIAETVLALPGIDILEVLTTPAGVPVGAGYLQDGRHQIHYFDSANAALHAALARALPDRSIAVYETSRSGTRALVLASDETDPGTYYLYDAEHNRIEQLLSRLPTFERARPTRSSLLRLEASDGTPIEAYLALPESKGPHPLIVMPHGGPIGVRDTLHYDPEVQLMANRGYAVLRVNFRGSGGFGRQFEQAGYGAFGTRIEDDVLAAVDKALGAYPLDPKRIALRGASYGGYSTLMGLIRFPDRYRCGVATAAVTDWVLPFSSSDWAASPVARDLMKKRVGDPATQVEAVEAISPVYRYRQIDKPLLLAHGARDRRVTIEHALRLRLLLAKAGKPAQWLPFEKEGHGIAELDNRVRLESAVDSFLSGCLGGGAPAAAKGGATAAP</sequence>
<dbReference type="Gene3D" id="3.40.50.1820">
    <property type="entry name" value="alpha/beta hydrolase"/>
    <property type="match status" value="1"/>
</dbReference>
<dbReference type="PANTHER" id="PTHR42776:SF27">
    <property type="entry name" value="DIPEPTIDYL PEPTIDASE FAMILY MEMBER 6"/>
    <property type="match status" value="1"/>
</dbReference>
<name>A0A2W5KS92_9GAMM</name>
<dbReference type="PANTHER" id="PTHR42776">
    <property type="entry name" value="SERINE PEPTIDASE S9 FAMILY MEMBER"/>
    <property type="match status" value="1"/>
</dbReference>
<dbReference type="GO" id="GO:0004252">
    <property type="term" value="F:serine-type endopeptidase activity"/>
    <property type="evidence" value="ECO:0007669"/>
    <property type="project" value="TreeGrafter"/>
</dbReference>
<dbReference type="GO" id="GO:0006508">
    <property type="term" value="P:proteolysis"/>
    <property type="evidence" value="ECO:0007669"/>
    <property type="project" value="InterPro"/>
</dbReference>
<evidence type="ECO:0000256" key="1">
    <source>
        <dbReference type="ARBA" id="ARBA00022801"/>
    </source>
</evidence>
<evidence type="ECO:0000313" key="3">
    <source>
        <dbReference type="EMBL" id="PZQ18754.1"/>
    </source>
</evidence>